<dbReference type="Pfam" id="PF01032">
    <property type="entry name" value="FecCD"/>
    <property type="match status" value="1"/>
</dbReference>
<keyword evidence="7 8" id="KW-0472">Membrane</keyword>
<proteinExistence type="inferred from homology"/>
<dbReference type="InterPro" id="IPR037294">
    <property type="entry name" value="ABC_BtuC-like"/>
</dbReference>
<dbReference type="Gene3D" id="1.10.3470.10">
    <property type="entry name" value="ABC transporter involved in vitamin B12 uptake, BtuC"/>
    <property type="match status" value="1"/>
</dbReference>
<feature type="transmembrane region" description="Helical" evidence="8">
    <location>
        <begin position="155"/>
        <end position="177"/>
    </location>
</feature>
<dbReference type="PANTHER" id="PTHR30472:SF24">
    <property type="entry name" value="FERRIC ENTEROBACTIN TRANSPORT SYSTEM PERMEASE PROTEIN FEPG"/>
    <property type="match status" value="1"/>
</dbReference>
<evidence type="ECO:0000256" key="2">
    <source>
        <dbReference type="ARBA" id="ARBA00007935"/>
    </source>
</evidence>
<keyword evidence="3" id="KW-0813">Transport</keyword>
<gene>
    <name evidence="9" type="ORF">GB881_11830</name>
</gene>
<dbReference type="PANTHER" id="PTHR30472">
    <property type="entry name" value="FERRIC ENTEROBACTIN TRANSPORT SYSTEM PERMEASE PROTEIN"/>
    <property type="match status" value="1"/>
</dbReference>
<keyword evidence="5 8" id="KW-0812">Transmembrane</keyword>
<feature type="transmembrane region" description="Helical" evidence="8">
    <location>
        <begin position="247"/>
        <end position="273"/>
    </location>
</feature>
<dbReference type="OrthoDB" id="4455417at2"/>
<keyword evidence="10" id="KW-1185">Reference proteome</keyword>
<dbReference type="RefSeq" id="WP_152196593.1">
    <property type="nucleotide sequence ID" value="NZ_VUKD01000006.1"/>
</dbReference>
<comment type="similarity">
    <text evidence="2">Belongs to the binding-protein-dependent transport system permease family. FecCD subfamily.</text>
</comment>
<reference evidence="9 10" key="1">
    <citation type="submission" date="2019-10" db="EMBL/GenBank/DDBJ databases">
        <title>Georgenia wutianyii sp. nov. and Georgenia yuyongxinii sp. nov. isolated from plateau pika (Ochotona curzoniae) in the Qinghai-Tibet plateau of China.</title>
        <authorList>
            <person name="Tian Z."/>
        </authorList>
    </citation>
    <scope>NUCLEOTIDE SEQUENCE [LARGE SCALE GENOMIC DNA]</scope>
    <source>
        <strain evidence="9 10">JCM 19765</strain>
    </source>
</reference>
<evidence type="ECO:0000256" key="3">
    <source>
        <dbReference type="ARBA" id="ARBA00022448"/>
    </source>
</evidence>
<accession>A0A6N7EI36</accession>
<keyword evidence="4" id="KW-1003">Cell membrane</keyword>
<evidence type="ECO:0000256" key="8">
    <source>
        <dbReference type="SAM" id="Phobius"/>
    </source>
</evidence>
<evidence type="ECO:0000313" key="9">
    <source>
        <dbReference type="EMBL" id="MPV37720.1"/>
    </source>
</evidence>
<dbReference type="InterPro" id="IPR000522">
    <property type="entry name" value="ABC_transptr_permease_BtuC"/>
</dbReference>
<evidence type="ECO:0000256" key="4">
    <source>
        <dbReference type="ARBA" id="ARBA00022475"/>
    </source>
</evidence>
<feature type="transmembrane region" description="Helical" evidence="8">
    <location>
        <begin position="285"/>
        <end position="303"/>
    </location>
</feature>
<name>A0A6N7EI36_9MICO</name>
<feature type="transmembrane region" description="Helical" evidence="8">
    <location>
        <begin position="204"/>
        <end position="227"/>
    </location>
</feature>
<dbReference type="GO" id="GO:0005886">
    <property type="term" value="C:plasma membrane"/>
    <property type="evidence" value="ECO:0007669"/>
    <property type="project" value="UniProtKB-SubCell"/>
</dbReference>
<evidence type="ECO:0000256" key="7">
    <source>
        <dbReference type="ARBA" id="ARBA00023136"/>
    </source>
</evidence>
<evidence type="ECO:0000256" key="5">
    <source>
        <dbReference type="ARBA" id="ARBA00022692"/>
    </source>
</evidence>
<dbReference type="Proteomes" id="UP000437709">
    <property type="component" value="Unassembled WGS sequence"/>
</dbReference>
<protein>
    <submittedName>
        <fullName evidence="9">Iron chelate uptake ABC transporter family permease subunit</fullName>
    </submittedName>
</protein>
<comment type="subcellular location">
    <subcellularLocation>
        <location evidence="1">Cell membrane</location>
        <topology evidence="1">Multi-pass membrane protein</topology>
    </subcellularLocation>
</comment>
<feature type="transmembrane region" description="Helical" evidence="8">
    <location>
        <begin position="74"/>
        <end position="92"/>
    </location>
</feature>
<dbReference type="SUPFAM" id="SSF81345">
    <property type="entry name" value="ABC transporter involved in vitamin B12 uptake, BtuC"/>
    <property type="match status" value="1"/>
</dbReference>
<dbReference type="GO" id="GO:0033214">
    <property type="term" value="P:siderophore-iron import into cell"/>
    <property type="evidence" value="ECO:0007669"/>
    <property type="project" value="TreeGrafter"/>
</dbReference>
<dbReference type="GO" id="GO:0022857">
    <property type="term" value="F:transmembrane transporter activity"/>
    <property type="evidence" value="ECO:0007669"/>
    <property type="project" value="InterPro"/>
</dbReference>
<feature type="transmembrane region" description="Helical" evidence="8">
    <location>
        <begin position="128"/>
        <end position="149"/>
    </location>
</feature>
<dbReference type="AlphaFoldDB" id="A0A6N7EI36"/>
<comment type="caution">
    <text evidence="9">The sequence shown here is derived from an EMBL/GenBank/DDBJ whole genome shotgun (WGS) entry which is preliminary data.</text>
</comment>
<organism evidence="9 10">
    <name type="scientific">Georgenia subflava</name>
    <dbReference type="NCBI Taxonomy" id="1622177"/>
    <lineage>
        <taxon>Bacteria</taxon>
        <taxon>Bacillati</taxon>
        <taxon>Actinomycetota</taxon>
        <taxon>Actinomycetes</taxon>
        <taxon>Micrococcales</taxon>
        <taxon>Bogoriellaceae</taxon>
        <taxon>Georgenia</taxon>
    </lineage>
</organism>
<sequence>MTTLLAPEAAAPLRHRTGHRSAVVAVLVGLVLLLVWLSLTVASPLTAGELLRTLVGQGDGGGEFVVFRLRLPRLLLGALVGVAFALAGALFQTVLRNPLASPDILGIGGGASLAAATAILVGGLSGAAVTLSAAGGAVVVAAAIYLLAWRSGVSGYRFVLVGVGIAFLVNAGLGYLVSRADLNDVREALVWMVGSLGTPPWRDVVVLAAVLVVLAPLVAVLAGRLRVLQLGDDTAGGLGVPVELTRLAVLGTAVALAAAGTAFAGPVAFVAFVCAPIARRMLPTAGLALVPSALVGIVLVLAADLTGQHLLGLQVPVGIVTGVIGAPYLLWLLATSNREGRGA</sequence>
<evidence type="ECO:0000256" key="1">
    <source>
        <dbReference type="ARBA" id="ARBA00004651"/>
    </source>
</evidence>
<feature type="transmembrane region" description="Helical" evidence="8">
    <location>
        <begin position="104"/>
        <end position="121"/>
    </location>
</feature>
<evidence type="ECO:0000256" key="6">
    <source>
        <dbReference type="ARBA" id="ARBA00022989"/>
    </source>
</evidence>
<keyword evidence="6 8" id="KW-1133">Transmembrane helix</keyword>
<evidence type="ECO:0000313" key="10">
    <source>
        <dbReference type="Proteomes" id="UP000437709"/>
    </source>
</evidence>
<dbReference type="EMBL" id="WHPC01000046">
    <property type="protein sequence ID" value="MPV37720.1"/>
    <property type="molecule type" value="Genomic_DNA"/>
</dbReference>
<feature type="transmembrane region" description="Helical" evidence="8">
    <location>
        <begin position="315"/>
        <end position="334"/>
    </location>
</feature>
<dbReference type="CDD" id="cd06550">
    <property type="entry name" value="TM_ABC_iron-siderophores_like"/>
    <property type="match status" value="1"/>
</dbReference>
<feature type="transmembrane region" description="Helical" evidence="8">
    <location>
        <begin position="22"/>
        <end position="42"/>
    </location>
</feature>